<dbReference type="Gene3D" id="2.60.120.650">
    <property type="entry name" value="Cupin"/>
    <property type="match status" value="1"/>
</dbReference>
<evidence type="ECO:0000256" key="1">
    <source>
        <dbReference type="ARBA" id="ARBA00004123"/>
    </source>
</evidence>
<organism evidence="5 6">
    <name type="scientific">Asparagus officinalis</name>
    <name type="common">Garden asparagus</name>
    <dbReference type="NCBI Taxonomy" id="4686"/>
    <lineage>
        <taxon>Eukaryota</taxon>
        <taxon>Viridiplantae</taxon>
        <taxon>Streptophyta</taxon>
        <taxon>Embryophyta</taxon>
        <taxon>Tracheophyta</taxon>
        <taxon>Spermatophyta</taxon>
        <taxon>Magnoliopsida</taxon>
        <taxon>Liliopsida</taxon>
        <taxon>Asparagales</taxon>
        <taxon>Asparagaceae</taxon>
        <taxon>Asparagoideae</taxon>
        <taxon>Asparagus</taxon>
    </lineage>
</organism>
<evidence type="ECO:0000313" key="6">
    <source>
        <dbReference type="Proteomes" id="UP000243459"/>
    </source>
</evidence>
<evidence type="ECO:0000256" key="3">
    <source>
        <dbReference type="SAM" id="MobiDB-lite"/>
    </source>
</evidence>
<evidence type="ECO:0000313" key="5">
    <source>
        <dbReference type="EMBL" id="ONK70737.1"/>
    </source>
</evidence>
<proteinExistence type="predicted"/>
<gene>
    <name evidence="5" type="ORF">A4U43_C04F1010</name>
</gene>
<protein>
    <recommendedName>
        <fullName evidence="4">JmjC domain-containing protein</fullName>
    </recommendedName>
</protein>
<dbReference type="PANTHER" id="PTHR10694:SF113">
    <property type="entry name" value="PROTEIN JUMONJI"/>
    <property type="match status" value="1"/>
</dbReference>
<dbReference type="InterPro" id="IPR003347">
    <property type="entry name" value="JmjC_dom"/>
</dbReference>
<comment type="subcellular location">
    <subcellularLocation>
        <location evidence="1">Nucleus</location>
    </subcellularLocation>
</comment>
<accession>A0A5P1F010</accession>
<dbReference type="SMART" id="SM00558">
    <property type="entry name" value="JmjC"/>
    <property type="match status" value="1"/>
</dbReference>
<feature type="region of interest" description="Disordered" evidence="3">
    <location>
        <begin position="1"/>
        <end position="20"/>
    </location>
</feature>
<dbReference type="GO" id="GO:0005634">
    <property type="term" value="C:nucleus"/>
    <property type="evidence" value="ECO:0007669"/>
    <property type="project" value="UniProtKB-SubCell"/>
</dbReference>
<dbReference type="Pfam" id="PF02373">
    <property type="entry name" value="JmjC"/>
    <property type="match status" value="1"/>
</dbReference>
<dbReference type="Proteomes" id="UP000243459">
    <property type="component" value="Chromosome 4"/>
</dbReference>
<keyword evidence="2" id="KW-0539">Nucleus</keyword>
<dbReference type="EMBL" id="CM007384">
    <property type="protein sequence ID" value="ONK70737.1"/>
    <property type="molecule type" value="Genomic_DNA"/>
</dbReference>
<dbReference type="PROSITE" id="PS51184">
    <property type="entry name" value="JMJC"/>
    <property type="match status" value="1"/>
</dbReference>
<dbReference type="GO" id="GO:0000785">
    <property type="term" value="C:chromatin"/>
    <property type="evidence" value="ECO:0007669"/>
    <property type="project" value="TreeGrafter"/>
</dbReference>
<dbReference type="AlphaFoldDB" id="A0A5P1F010"/>
<keyword evidence="6" id="KW-1185">Reference proteome</keyword>
<name>A0A5P1F010_ASPOF</name>
<dbReference type="SUPFAM" id="SSF51197">
    <property type="entry name" value="Clavaminate synthase-like"/>
    <property type="match status" value="1"/>
</dbReference>
<sequence length="159" mass="17594">MERGRGPLNRMGRGADEVDGGRFSVFPKRDGGGFPVTQFSPALLKREGVPIYCSVQNEGELVLTFPRAYHSGLSCGFSCTVAVNVATSDWLPHGQNAAELNRKQAHKISLSHDELLTGAAREAVKSTVEYSTSLKEHYREFKMERGMWRSKIESCSQVT</sequence>
<dbReference type="Gramene" id="ONK70737">
    <property type="protein sequence ID" value="ONK70737"/>
    <property type="gene ID" value="A4U43_C04F1010"/>
</dbReference>
<evidence type="ECO:0000256" key="2">
    <source>
        <dbReference type="ARBA" id="ARBA00023242"/>
    </source>
</evidence>
<evidence type="ECO:0000259" key="4">
    <source>
        <dbReference type="PROSITE" id="PS51184"/>
    </source>
</evidence>
<dbReference type="PANTHER" id="PTHR10694">
    <property type="entry name" value="LYSINE-SPECIFIC DEMETHYLASE"/>
    <property type="match status" value="1"/>
</dbReference>
<dbReference type="GO" id="GO:0010468">
    <property type="term" value="P:regulation of gene expression"/>
    <property type="evidence" value="ECO:0007669"/>
    <property type="project" value="TreeGrafter"/>
</dbReference>
<reference evidence="6" key="1">
    <citation type="journal article" date="2017" name="Nat. Commun.">
        <title>The asparagus genome sheds light on the origin and evolution of a young Y chromosome.</title>
        <authorList>
            <person name="Harkess A."/>
            <person name="Zhou J."/>
            <person name="Xu C."/>
            <person name="Bowers J.E."/>
            <person name="Van der Hulst R."/>
            <person name="Ayyampalayam S."/>
            <person name="Mercati F."/>
            <person name="Riccardi P."/>
            <person name="McKain M.R."/>
            <person name="Kakrana A."/>
            <person name="Tang H."/>
            <person name="Ray J."/>
            <person name="Groenendijk J."/>
            <person name="Arikit S."/>
            <person name="Mathioni S.M."/>
            <person name="Nakano M."/>
            <person name="Shan H."/>
            <person name="Telgmann-Rauber A."/>
            <person name="Kanno A."/>
            <person name="Yue Z."/>
            <person name="Chen H."/>
            <person name="Li W."/>
            <person name="Chen Y."/>
            <person name="Xu X."/>
            <person name="Zhang Y."/>
            <person name="Luo S."/>
            <person name="Chen H."/>
            <person name="Gao J."/>
            <person name="Mao Z."/>
            <person name="Pires J.C."/>
            <person name="Luo M."/>
            <person name="Kudrna D."/>
            <person name="Wing R.A."/>
            <person name="Meyers B.C."/>
            <person name="Yi K."/>
            <person name="Kong H."/>
            <person name="Lavrijsen P."/>
            <person name="Sunseri F."/>
            <person name="Falavigna A."/>
            <person name="Ye Y."/>
            <person name="Leebens-Mack J.H."/>
            <person name="Chen G."/>
        </authorList>
    </citation>
    <scope>NUCLEOTIDE SEQUENCE [LARGE SCALE GENOMIC DNA]</scope>
    <source>
        <strain evidence="6">cv. DH0086</strain>
    </source>
</reference>
<feature type="domain" description="JmjC" evidence="4">
    <location>
        <begin position="1"/>
        <end position="102"/>
    </location>
</feature>
<dbReference type="GO" id="GO:0034647">
    <property type="term" value="F:histone H3K4me/H3K4me2/H3K4me3 demethylase activity"/>
    <property type="evidence" value="ECO:0007669"/>
    <property type="project" value="TreeGrafter"/>
</dbReference>